<dbReference type="WBParaSite" id="EgrG_000412250">
    <property type="protein sequence ID" value="EgrG_000412250"/>
    <property type="gene ID" value="EgrG_000412250"/>
</dbReference>
<evidence type="ECO:0000313" key="11">
    <source>
        <dbReference type="EMBL" id="EUB56378.1"/>
    </source>
</evidence>
<feature type="coiled-coil region" evidence="7">
    <location>
        <begin position="428"/>
        <end position="483"/>
    </location>
</feature>
<evidence type="ECO:0000256" key="9">
    <source>
        <dbReference type="SAM" id="Phobius"/>
    </source>
</evidence>
<dbReference type="Proteomes" id="UP000492820">
    <property type="component" value="Unassembled WGS sequence"/>
</dbReference>
<evidence type="ECO:0000256" key="5">
    <source>
        <dbReference type="ARBA" id="ARBA00023054"/>
    </source>
</evidence>
<gene>
    <name evidence="11 14" type="ORF">EGR_08748</name>
    <name evidence="10" type="ORF">EgrG_000412250</name>
</gene>
<comment type="subcellular location">
    <subcellularLocation>
        <location evidence="1">Golgi apparatus membrane</location>
        <topology evidence="1">Single-pass type IV membrane protein</topology>
    </subcellularLocation>
</comment>
<dbReference type="Proteomes" id="UP000019149">
    <property type="component" value="Unassembled WGS sequence"/>
</dbReference>
<keyword evidence="6 9" id="KW-0472">Membrane</keyword>
<keyword evidence="5 7" id="KW-0175">Coiled coil</keyword>
<dbReference type="KEGG" id="egl:EGR_08748"/>
<dbReference type="RefSeq" id="XP_024347574.1">
    <property type="nucleotide sequence ID" value="XM_024497997.1"/>
</dbReference>
<dbReference type="InterPro" id="IPR019177">
    <property type="entry name" value="Golgin_subfamily_A_member_5"/>
</dbReference>
<reference evidence="10" key="3">
    <citation type="submission" date="2014-06" db="EMBL/GenBank/DDBJ databases">
        <authorList>
            <person name="Aslett M."/>
        </authorList>
    </citation>
    <scope>NUCLEOTIDE SEQUENCE</scope>
</reference>
<dbReference type="GO" id="GO:0000139">
    <property type="term" value="C:Golgi membrane"/>
    <property type="evidence" value="ECO:0007669"/>
    <property type="project" value="UniProtKB-SubCell"/>
</dbReference>
<dbReference type="GO" id="GO:0031985">
    <property type="term" value="C:Golgi cisterna"/>
    <property type="evidence" value="ECO:0007669"/>
    <property type="project" value="TreeGrafter"/>
</dbReference>
<keyword evidence="4" id="KW-0333">Golgi apparatus</keyword>
<accession>U6JK95</accession>
<reference evidence="14" key="4">
    <citation type="submission" date="2020-10" db="UniProtKB">
        <authorList>
            <consortium name="WormBaseParasite"/>
        </authorList>
    </citation>
    <scope>IDENTIFICATION</scope>
</reference>
<keyword evidence="12" id="KW-1185">Reference proteome</keyword>
<protein>
    <submittedName>
        <fullName evidence="10 11">Golgin subfamily A</fullName>
    </submittedName>
    <submittedName>
        <fullName evidence="14">Golgin subfamily A; Golgin subfamily A member 5; Golgin-84</fullName>
    </submittedName>
</protein>
<evidence type="ECO:0000256" key="6">
    <source>
        <dbReference type="ARBA" id="ARBA00023136"/>
    </source>
</evidence>
<dbReference type="OrthoDB" id="248903at2759"/>
<dbReference type="CTD" id="36344463"/>
<dbReference type="EMBL" id="LK028594">
    <property type="protein sequence ID" value="CDS23788.1"/>
    <property type="molecule type" value="Genomic_DNA"/>
</dbReference>
<feature type="transmembrane region" description="Helical" evidence="9">
    <location>
        <begin position="548"/>
        <end position="572"/>
    </location>
</feature>
<keyword evidence="2 9" id="KW-0812">Transmembrane</keyword>
<evidence type="ECO:0000256" key="7">
    <source>
        <dbReference type="SAM" id="Coils"/>
    </source>
</evidence>
<keyword evidence="3 9" id="KW-1133">Transmembrane helix</keyword>
<evidence type="ECO:0000313" key="14">
    <source>
        <dbReference type="WBParaSite" id="EgrG_000412250"/>
    </source>
</evidence>
<feature type="region of interest" description="Disordered" evidence="8">
    <location>
        <begin position="101"/>
        <end position="125"/>
    </location>
</feature>
<dbReference type="GO" id="GO:0007030">
    <property type="term" value="P:Golgi organization"/>
    <property type="evidence" value="ECO:0007669"/>
    <property type="project" value="InterPro"/>
</dbReference>
<evidence type="ECO:0000313" key="10">
    <source>
        <dbReference type="EMBL" id="CDS23788.1"/>
    </source>
</evidence>
<reference evidence="10 13" key="2">
    <citation type="journal article" date="2013" name="Nature">
        <title>The genomes of four tapeworm species reveal adaptations to parasitism.</title>
        <authorList>
            <person name="Tsai I.J."/>
            <person name="Zarowiecki M."/>
            <person name="Holroyd N."/>
            <person name="Garciarrubio A."/>
            <person name="Sanchez-Flores A."/>
            <person name="Brooks K.L."/>
            <person name="Tracey A."/>
            <person name="Bobes R.J."/>
            <person name="Fragoso G."/>
            <person name="Sciutto E."/>
            <person name="Aslett M."/>
            <person name="Beasley H."/>
            <person name="Bennett H.M."/>
            <person name="Cai J."/>
            <person name="Camicia F."/>
            <person name="Clark R."/>
            <person name="Cucher M."/>
            <person name="De Silva N."/>
            <person name="Day T.A."/>
            <person name="Deplazes P."/>
            <person name="Estrada K."/>
            <person name="Fernandez C."/>
            <person name="Holland P.W."/>
            <person name="Hou J."/>
            <person name="Hu S."/>
            <person name="Huckvale T."/>
            <person name="Hung S.S."/>
            <person name="Kamenetzky L."/>
            <person name="Keane J.A."/>
            <person name="Kiss F."/>
            <person name="Koziol U."/>
            <person name="Lambert O."/>
            <person name="Liu K."/>
            <person name="Luo X."/>
            <person name="Luo Y."/>
            <person name="Macchiaroli N."/>
            <person name="Nichol S."/>
            <person name="Paps J."/>
            <person name="Parkinson J."/>
            <person name="Pouchkina-Stantcheva N."/>
            <person name="Riddiford N."/>
            <person name="Rosenzvit M."/>
            <person name="Salinas G."/>
            <person name="Wasmuth J.D."/>
            <person name="Zamanian M."/>
            <person name="Zheng Y."/>
            <person name="Cai X."/>
            <person name="Soberon X."/>
            <person name="Olson P.D."/>
            <person name="Laclette J.P."/>
            <person name="Brehm K."/>
            <person name="Berriman M."/>
            <person name="Garciarrubio A."/>
            <person name="Bobes R.J."/>
            <person name="Fragoso G."/>
            <person name="Sanchez-Flores A."/>
            <person name="Estrada K."/>
            <person name="Cevallos M.A."/>
            <person name="Morett E."/>
            <person name="Gonzalez V."/>
            <person name="Portillo T."/>
            <person name="Ochoa-Leyva A."/>
            <person name="Jose M.V."/>
            <person name="Sciutto E."/>
            <person name="Landa A."/>
            <person name="Jimenez L."/>
            <person name="Valdes V."/>
            <person name="Carrero J.C."/>
            <person name="Larralde C."/>
            <person name="Morales-Montor J."/>
            <person name="Limon-Lason J."/>
            <person name="Soberon X."/>
            <person name="Laclette J.P."/>
        </authorList>
    </citation>
    <scope>NUCLEOTIDE SEQUENCE [LARGE SCALE GENOMIC DNA]</scope>
</reference>
<evidence type="ECO:0000256" key="3">
    <source>
        <dbReference type="ARBA" id="ARBA00022989"/>
    </source>
</evidence>
<dbReference type="SUPFAM" id="SSF57997">
    <property type="entry name" value="Tropomyosin"/>
    <property type="match status" value="1"/>
</dbReference>
<proteinExistence type="predicted"/>
<evidence type="ECO:0000256" key="4">
    <source>
        <dbReference type="ARBA" id="ARBA00023034"/>
    </source>
</evidence>
<evidence type="ECO:0000256" key="1">
    <source>
        <dbReference type="ARBA" id="ARBA00004409"/>
    </source>
</evidence>
<evidence type="ECO:0000313" key="12">
    <source>
        <dbReference type="Proteomes" id="UP000019149"/>
    </source>
</evidence>
<dbReference type="OMA" id="QQEYMST"/>
<dbReference type="AlphaFoldDB" id="U6JK95"/>
<evidence type="ECO:0000313" key="13">
    <source>
        <dbReference type="Proteomes" id="UP000492820"/>
    </source>
</evidence>
<dbReference type="PANTHER" id="PTHR13815">
    <property type="entry name" value="GOLGIN-84"/>
    <property type="match status" value="1"/>
</dbReference>
<dbReference type="EMBL" id="APAU02000118">
    <property type="protein sequence ID" value="EUB56378.1"/>
    <property type="molecule type" value="Genomic_DNA"/>
</dbReference>
<name>U6JK95_ECHGR</name>
<dbReference type="STRING" id="6210.U6JK95"/>
<reference evidence="11 12" key="1">
    <citation type="journal article" date="2013" name="Nat. Genet.">
        <title>The genome of the hydatid tapeworm Echinococcus granulosus.</title>
        <authorList>
            <person name="Zheng H."/>
            <person name="Zhang W."/>
            <person name="Zhang L."/>
            <person name="Zhang Z."/>
            <person name="Li J."/>
            <person name="Lu G."/>
            <person name="Zhu Y."/>
            <person name="Wang Y."/>
            <person name="Huang Y."/>
            <person name="Liu J."/>
            <person name="Kang H."/>
            <person name="Chen J."/>
            <person name="Wang L."/>
            <person name="Chen A."/>
            <person name="Yu S."/>
            <person name="Gao Z."/>
            <person name="Jin L."/>
            <person name="Gu W."/>
            <person name="Wang Z."/>
            <person name="Zhao L."/>
            <person name="Shi B."/>
            <person name="Wen H."/>
            <person name="Lin R."/>
            <person name="Jones M.K."/>
            <person name="Brejova B."/>
            <person name="Vinar T."/>
            <person name="Zhao G."/>
            <person name="McManus D.P."/>
            <person name="Chen Z."/>
            <person name="Zhou Y."/>
            <person name="Wang S."/>
        </authorList>
    </citation>
    <scope>NUCLEOTIDE SEQUENCE [LARGE SCALE GENOMIC DNA]</scope>
</reference>
<feature type="compositionally biased region" description="Low complexity" evidence="8">
    <location>
        <begin position="101"/>
        <end position="120"/>
    </location>
</feature>
<organism evidence="11 12">
    <name type="scientific">Echinococcus granulosus</name>
    <name type="common">Hydatid tapeworm</name>
    <dbReference type="NCBI Taxonomy" id="6210"/>
    <lineage>
        <taxon>Eukaryota</taxon>
        <taxon>Metazoa</taxon>
        <taxon>Spiralia</taxon>
        <taxon>Lophotrochozoa</taxon>
        <taxon>Platyhelminthes</taxon>
        <taxon>Cestoda</taxon>
        <taxon>Eucestoda</taxon>
        <taxon>Cyclophyllidea</taxon>
        <taxon>Taeniidae</taxon>
        <taxon>Echinococcus</taxon>
        <taxon>Echinococcus granulosus group</taxon>
    </lineage>
</organism>
<dbReference type="GO" id="GO:0000301">
    <property type="term" value="P:retrograde transport, vesicle recycling within Golgi"/>
    <property type="evidence" value="ECO:0007669"/>
    <property type="project" value="TreeGrafter"/>
</dbReference>
<dbReference type="GeneID" id="36344463"/>
<evidence type="ECO:0000256" key="2">
    <source>
        <dbReference type="ARBA" id="ARBA00022692"/>
    </source>
</evidence>
<sequence length="591" mass="65688">MTSWMTDWAEKGGNLLNSLDSHVANFLQTADSVVVHPPVIPPRKLTSPRIVEITKAGIASPIAPEGASSKQCVTDTTDVQLFEFLNNPAPMEQAISSLNASLPAPSSQQPLQPQSQVSVSNTSTDAATENRLLHQEVASLNQEIAELVKRNKRAESEAQLRNEEIDSLQRQVHSWKTRLDEMKMALQRSNSTSSNDMGKIKDLEAKVEKLTKTLTVTRKALEESENKASEALKLADLSSGRVEQLQQDVSRLTRSLATYKEKATAILSDKEKVISDLQDQLNASGSDADGTSSQYVDENLRREYEQLREETISLRQEAEQRLMAASEMEERASEEHASLRRTINLLNQQLQLEKQLVTDSDAQIIELQRRLTAAEEAAKRKEATTASQLQSAEAEVARLRQCLSSEASPNMLRSSISAQSPSEQPQPRADVEVRVFELEARIRQLNDSLLTKQDSLEATLVQNHALKIRLERLEAECDAHLLETGSTRSPAFPGGYAQLPQNSPSKPPHGFARLHLIDTSLPAWLRGGVSAVDDWMIRLVAMLRRRPLIRLLLILYLGVFHVWLLCTLIFFAPPLSSPHAPPPPPLPPRLP</sequence>
<evidence type="ECO:0000256" key="8">
    <source>
        <dbReference type="SAM" id="MobiDB-lite"/>
    </source>
</evidence>
<dbReference type="Pfam" id="PF09787">
    <property type="entry name" value="Golgin_A5"/>
    <property type="match status" value="1"/>
</dbReference>
<feature type="coiled-coil region" evidence="7">
    <location>
        <begin position="130"/>
        <end position="384"/>
    </location>
</feature>
<dbReference type="PANTHER" id="PTHR13815:SF7">
    <property type="entry name" value="GOLGIN SUBFAMILY A MEMBER 5"/>
    <property type="match status" value="1"/>
</dbReference>